<protein>
    <submittedName>
        <fullName evidence="2">Uncharacterized protein</fullName>
    </submittedName>
</protein>
<reference evidence="3" key="1">
    <citation type="submission" date="2015-12" db="EMBL/GenBank/DDBJ databases">
        <title>Update maize B73 reference genome by single molecule sequencing technologies.</title>
        <authorList>
            <consortium name="Maize Genome Sequencing Project"/>
            <person name="Ware D."/>
        </authorList>
    </citation>
    <scope>NUCLEOTIDE SEQUENCE [LARGE SCALE GENOMIC DNA]</scope>
    <source>
        <strain evidence="3">cv. B73</strain>
    </source>
</reference>
<evidence type="ECO:0000313" key="2">
    <source>
        <dbReference type="EnsemblPlants" id="Zm00001eb089570_P001"/>
    </source>
</evidence>
<dbReference type="AlphaFoldDB" id="A0A804MJ02"/>
<accession>A0A804MJ02</accession>
<organism evidence="2 3">
    <name type="scientific">Zea mays</name>
    <name type="common">Maize</name>
    <dbReference type="NCBI Taxonomy" id="4577"/>
    <lineage>
        <taxon>Eukaryota</taxon>
        <taxon>Viridiplantae</taxon>
        <taxon>Streptophyta</taxon>
        <taxon>Embryophyta</taxon>
        <taxon>Tracheophyta</taxon>
        <taxon>Spermatophyta</taxon>
        <taxon>Magnoliopsida</taxon>
        <taxon>Liliopsida</taxon>
        <taxon>Poales</taxon>
        <taxon>Poaceae</taxon>
        <taxon>PACMAD clade</taxon>
        <taxon>Panicoideae</taxon>
        <taxon>Andropogonodae</taxon>
        <taxon>Andropogoneae</taxon>
        <taxon>Tripsacinae</taxon>
        <taxon>Zea</taxon>
    </lineage>
</organism>
<reference evidence="2" key="3">
    <citation type="submission" date="2021-05" db="UniProtKB">
        <authorList>
            <consortium name="EnsemblPlants"/>
        </authorList>
    </citation>
    <scope>IDENTIFICATION</scope>
    <source>
        <strain evidence="2">cv. B73</strain>
    </source>
</reference>
<dbReference type="GeneID" id="103646884"/>
<dbReference type="Gramene" id="Zm00001eb089570_T001">
    <property type="protein sequence ID" value="Zm00001eb089570_P001"/>
    <property type="gene ID" value="Zm00001eb089570"/>
</dbReference>
<dbReference type="InParanoid" id="A0A804MJ02"/>
<feature type="region of interest" description="Disordered" evidence="1">
    <location>
        <begin position="117"/>
        <end position="149"/>
    </location>
</feature>
<dbReference type="RefSeq" id="XP_008669734.1">
    <property type="nucleotide sequence ID" value="XM_008671512.3"/>
</dbReference>
<dbReference type="KEGG" id="zma:103646884"/>
<sequence>MPRLLAGPSTPLPPIYALASSSREPTRLQPMANEQAAPAASYAGDDRGASALASSFVAAAGGLPAEGSSRWRRWSWCGATTIPRATSVGRWCRHAGERRRSAARWCGGAAVLGDSPWRPGPSAVQPSRSGAGARHDSCEAEASPTRTTTCRAPNGARAALPPVFSCLHCSS</sequence>
<evidence type="ECO:0000256" key="1">
    <source>
        <dbReference type="SAM" id="MobiDB-lite"/>
    </source>
</evidence>
<keyword evidence="3" id="KW-1185">Reference proteome</keyword>
<name>A0A804MJ02_MAIZE</name>
<proteinExistence type="predicted"/>
<dbReference type="EnsemblPlants" id="Zm00001eb089570_T001">
    <property type="protein sequence ID" value="Zm00001eb089570_P001"/>
    <property type="gene ID" value="Zm00001eb089570"/>
</dbReference>
<evidence type="ECO:0000313" key="3">
    <source>
        <dbReference type="Proteomes" id="UP000007305"/>
    </source>
</evidence>
<reference evidence="2" key="2">
    <citation type="submission" date="2019-07" db="EMBL/GenBank/DDBJ databases">
        <authorList>
            <person name="Seetharam A."/>
            <person name="Woodhouse M."/>
            <person name="Cannon E."/>
        </authorList>
    </citation>
    <scope>NUCLEOTIDE SEQUENCE [LARGE SCALE GENOMIC DNA]</scope>
    <source>
        <strain evidence="2">cv. B73</strain>
    </source>
</reference>
<gene>
    <name evidence="2" type="primary">LOC103646884</name>
</gene>
<dbReference type="Proteomes" id="UP000007305">
    <property type="component" value="Chromosome 2"/>
</dbReference>